<accession>A0ABQ0A040</accession>
<dbReference type="EMBL" id="BAABWH010000004">
    <property type="protein sequence ID" value="GAA6145620.1"/>
    <property type="molecule type" value="Genomic_DNA"/>
</dbReference>
<dbReference type="Pfam" id="PF20227">
    <property type="entry name" value="DUF6586"/>
    <property type="match status" value="1"/>
</dbReference>
<protein>
    <recommendedName>
        <fullName evidence="3">PasA protein</fullName>
    </recommendedName>
</protein>
<dbReference type="RefSeq" id="WP_353294642.1">
    <property type="nucleotide sequence ID" value="NZ_BAABWH010000004.1"/>
</dbReference>
<gene>
    <name evidence="1" type="ORF">NBRC116585_17380</name>
</gene>
<keyword evidence="2" id="KW-1185">Reference proteome</keyword>
<organism evidence="1 2">
    <name type="scientific">Thalassolituus maritimus</name>
    <dbReference type="NCBI Taxonomy" id="484498"/>
    <lineage>
        <taxon>Bacteria</taxon>
        <taxon>Pseudomonadati</taxon>
        <taxon>Pseudomonadota</taxon>
        <taxon>Gammaproteobacteria</taxon>
        <taxon>Oceanospirillales</taxon>
        <taxon>Oceanospirillaceae</taxon>
        <taxon>Thalassolituus</taxon>
    </lineage>
</organism>
<comment type="caution">
    <text evidence="1">The sequence shown here is derived from an EMBL/GenBank/DDBJ whole genome shotgun (WGS) entry which is preliminary data.</text>
</comment>
<reference evidence="1 2" key="1">
    <citation type="submission" date="2024-04" db="EMBL/GenBank/DDBJ databases">
        <title>Draft genome sequence of Thalassolituus maritimus NBRC 116585.</title>
        <authorList>
            <person name="Miyakawa T."/>
            <person name="Kusuya Y."/>
            <person name="Miura T."/>
        </authorList>
    </citation>
    <scope>NUCLEOTIDE SEQUENCE [LARGE SCALE GENOMIC DNA]</scope>
    <source>
        <strain evidence="1 2">5NW40-0001</strain>
    </source>
</reference>
<evidence type="ECO:0008006" key="3">
    <source>
        <dbReference type="Google" id="ProtNLM"/>
    </source>
</evidence>
<dbReference type="InterPro" id="IPR046493">
    <property type="entry name" value="DUF6586"/>
</dbReference>
<proteinExistence type="predicted"/>
<dbReference type="Proteomes" id="UP001481413">
    <property type="component" value="Unassembled WGS sequence"/>
</dbReference>
<evidence type="ECO:0000313" key="2">
    <source>
        <dbReference type="Proteomes" id="UP001481413"/>
    </source>
</evidence>
<name>A0ABQ0A040_9GAMM</name>
<sequence>MPPWLGQTNHKLYQARLVLDKARQCSDDAVLQDALETSALYLTHDAYISYLNELYELAGGSSMVSSLDEAMEQTRLIIGEMRELDSVRRDSFGWLATLLRQVEECRRPQQSKPRATEPAPAKLIALAAVSDNTERGEEIAGWRQSLSDLIDRQRENRQES</sequence>
<evidence type="ECO:0000313" key="1">
    <source>
        <dbReference type="EMBL" id="GAA6145620.1"/>
    </source>
</evidence>